<accession>A0ABQ6CG54</accession>
<keyword evidence="2" id="KW-1185">Reference proteome</keyword>
<proteinExistence type="predicted"/>
<evidence type="ECO:0000313" key="1">
    <source>
        <dbReference type="EMBL" id="GLS17830.1"/>
    </source>
</evidence>
<sequence length="103" mass="11201">MILLDPVVEVLAPADTNWFQRAAGSVQQPALAVTGNDGLPVCLAAINDNALRPAVAPAPLDVYISYAPSRQLSTKVQVFVDWVTELYRRIQIPTTPAAEEMLR</sequence>
<comment type="caution">
    <text evidence="1">The sequence shown here is derived from an EMBL/GenBank/DDBJ whole genome shotgun (WGS) entry which is preliminary data.</text>
</comment>
<reference evidence="2" key="1">
    <citation type="journal article" date="2019" name="Int. J. Syst. Evol. Microbiol.">
        <title>The Global Catalogue of Microorganisms (GCM) 10K type strain sequencing project: providing services to taxonomists for standard genome sequencing and annotation.</title>
        <authorList>
            <consortium name="The Broad Institute Genomics Platform"/>
            <consortium name="The Broad Institute Genome Sequencing Center for Infectious Disease"/>
            <person name="Wu L."/>
            <person name="Ma J."/>
        </authorList>
    </citation>
    <scope>NUCLEOTIDE SEQUENCE [LARGE SCALE GENOMIC DNA]</scope>
    <source>
        <strain evidence="2">NBRC 101365</strain>
    </source>
</reference>
<protein>
    <recommendedName>
        <fullName evidence="3">LysR substrate binding domain-containing protein</fullName>
    </recommendedName>
</protein>
<name>A0ABQ6CG54_9HYPH</name>
<evidence type="ECO:0008006" key="3">
    <source>
        <dbReference type="Google" id="ProtNLM"/>
    </source>
</evidence>
<dbReference type="Proteomes" id="UP001156882">
    <property type="component" value="Unassembled WGS sequence"/>
</dbReference>
<gene>
    <name evidence="1" type="ORF">GCM10007874_08450</name>
</gene>
<evidence type="ECO:0000313" key="2">
    <source>
        <dbReference type="Proteomes" id="UP001156882"/>
    </source>
</evidence>
<dbReference type="EMBL" id="BSPC01000006">
    <property type="protein sequence ID" value="GLS17830.1"/>
    <property type="molecule type" value="Genomic_DNA"/>
</dbReference>
<organism evidence="1 2">
    <name type="scientific">Labrys miyagiensis</name>
    <dbReference type="NCBI Taxonomy" id="346912"/>
    <lineage>
        <taxon>Bacteria</taxon>
        <taxon>Pseudomonadati</taxon>
        <taxon>Pseudomonadota</taxon>
        <taxon>Alphaproteobacteria</taxon>
        <taxon>Hyphomicrobiales</taxon>
        <taxon>Xanthobacteraceae</taxon>
        <taxon>Labrys</taxon>
    </lineage>
</organism>